<comment type="caution">
    <text evidence="1">The sequence shown here is derived from an EMBL/GenBank/DDBJ whole genome shotgun (WGS) entry which is preliminary data.</text>
</comment>
<sequence>MLRIRPGARVYEPDNHPFLPRQLRGHDATMLPQQVYDAARGWWVLAEHALAQRFAVVVSRDTGLVVMAIAIEEWATDERGRRAFSGTILGPGDPVYDQWVGQPDPTPSATRSAVTYVDDPGTCRCGCGEGTRGTWRPGHDQRAVLQLIRHDFDGSVADFLDWYEAHGPRRAER</sequence>
<gene>
    <name evidence="1" type="ORF">P2L57_29770</name>
</gene>
<evidence type="ECO:0000313" key="2">
    <source>
        <dbReference type="Proteomes" id="UP001220022"/>
    </source>
</evidence>
<reference evidence="1 2" key="1">
    <citation type="submission" date="2023-03" db="EMBL/GenBank/DDBJ databases">
        <title>Draft genome sequence of type strain Streptomyces ferralitis JCM 14344.</title>
        <authorList>
            <person name="Klaysubun C."/>
            <person name="Duangmal K."/>
        </authorList>
    </citation>
    <scope>NUCLEOTIDE SEQUENCE [LARGE SCALE GENOMIC DNA]</scope>
    <source>
        <strain evidence="1 2">JCM 14344</strain>
    </source>
</reference>
<dbReference type="Proteomes" id="UP001220022">
    <property type="component" value="Unassembled WGS sequence"/>
</dbReference>
<evidence type="ECO:0000313" key="1">
    <source>
        <dbReference type="EMBL" id="MDF2259760.1"/>
    </source>
</evidence>
<accession>A0ABT5Z7F9</accession>
<dbReference type="EMBL" id="JARHTQ010000025">
    <property type="protein sequence ID" value="MDF2259760.1"/>
    <property type="molecule type" value="Genomic_DNA"/>
</dbReference>
<name>A0ABT5Z7F9_9ACTN</name>
<proteinExistence type="predicted"/>
<dbReference type="RefSeq" id="WP_275819687.1">
    <property type="nucleotide sequence ID" value="NZ_BAAANM010000028.1"/>
</dbReference>
<organism evidence="1 2">
    <name type="scientific">Streptantibioticus ferralitis</name>
    <dbReference type="NCBI Taxonomy" id="236510"/>
    <lineage>
        <taxon>Bacteria</taxon>
        <taxon>Bacillati</taxon>
        <taxon>Actinomycetota</taxon>
        <taxon>Actinomycetes</taxon>
        <taxon>Kitasatosporales</taxon>
        <taxon>Streptomycetaceae</taxon>
        <taxon>Streptantibioticus</taxon>
    </lineage>
</organism>
<protein>
    <submittedName>
        <fullName evidence="1">Uncharacterized protein</fullName>
    </submittedName>
</protein>
<keyword evidence="2" id="KW-1185">Reference proteome</keyword>